<keyword evidence="2" id="KW-1185">Reference proteome</keyword>
<organism evidence="1 2">
    <name type="scientific">Vigna unguiculata</name>
    <name type="common">Cowpea</name>
    <dbReference type="NCBI Taxonomy" id="3917"/>
    <lineage>
        <taxon>Eukaryota</taxon>
        <taxon>Viridiplantae</taxon>
        <taxon>Streptophyta</taxon>
        <taxon>Embryophyta</taxon>
        <taxon>Tracheophyta</taxon>
        <taxon>Spermatophyta</taxon>
        <taxon>Magnoliopsida</taxon>
        <taxon>eudicotyledons</taxon>
        <taxon>Gunneridae</taxon>
        <taxon>Pentapetalae</taxon>
        <taxon>rosids</taxon>
        <taxon>fabids</taxon>
        <taxon>Fabales</taxon>
        <taxon>Fabaceae</taxon>
        <taxon>Papilionoideae</taxon>
        <taxon>50 kb inversion clade</taxon>
        <taxon>NPAAA clade</taxon>
        <taxon>indigoferoid/millettioid clade</taxon>
        <taxon>Phaseoleae</taxon>
        <taxon>Vigna</taxon>
    </lineage>
</organism>
<sequence length="136" mass="15222">MPFRAQLEECLVLNPYPELNSRDTINNPKLQQQNRLAGDAYRQALPASRTPGGGRVSPGTKRLKISKHCRHRLAGPTSPPSSLVQDPSDLANVAWWNTHCRQAPQVHVPSEAPLLSTQPFHGHILWTPKVLTTYKY</sequence>
<proteinExistence type="predicted"/>
<dbReference type="Proteomes" id="UP000501690">
    <property type="component" value="Linkage Group LG8"/>
</dbReference>
<accession>A0A4D6MPU3</accession>
<protein>
    <submittedName>
        <fullName evidence="1">Uncharacterized protein</fullName>
    </submittedName>
</protein>
<gene>
    <name evidence="1" type="ORF">DEO72_LG8g1510</name>
</gene>
<reference evidence="1 2" key="1">
    <citation type="submission" date="2019-04" db="EMBL/GenBank/DDBJ databases">
        <title>An improved genome assembly and genetic linkage map for asparagus bean, Vigna unguiculata ssp. sesquipedialis.</title>
        <authorList>
            <person name="Xia Q."/>
            <person name="Zhang R."/>
            <person name="Dong Y."/>
        </authorList>
    </citation>
    <scope>NUCLEOTIDE SEQUENCE [LARGE SCALE GENOMIC DNA]</scope>
    <source>
        <tissue evidence="1">Leaf</tissue>
    </source>
</reference>
<evidence type="ECO:0000313" key="1">
    <source>
        <dbReference type="EMBL" id="QCE03486.1"/>
    </source>
</evidence>
<dbReference type="EMBL" id="CP039352">
    <property type="protein sequence ID" value="QCE03486.1"/>
    <property type="molecule type" value="Genomic_DNA"/>
</dbReference>
<name>A0A4D6MPU3_VIGUN</name>
<dbReference type="AlphaFoldDB" id="A0A4D6MPU3"/>
<evidence type="ECO:0000313" key="2">
    <source>
        <dbReference type="Proteomes" id="UP000501690"/>
    </source>
</evidence>